<organism evidence="2 3">
    <name type="scientific">Perilla frutescens var. hirtella</name>
    <name type="common">Perilla citriodora</name>
    <name type="synonym">Perilla setoyensis</name>
    <dbReference type="NCBI Taxonomy" id="608512"/>
    <lineage>
        <taxon>Eukaryota</taxon>
        <taxon>Viridiplantae</taxon>
        <taxon>Streptophyta</taxon>
        <taxon>Embryophyta</taxon>
        <taxon>Tracheophyta</taxon>
        <taxon>Spermatophyta</taxon>
        <taxon>Magnoliopsida</taxon>
        <taxon>eudicotyledons</taxon>
        <taxon>Gunneridae</taxon>
        <taxon>Pentapetalae</taxon>
        <taxon>asterids</taxon>
        <taxon>lamiids</taxon>
        <taxon>Lamiales</taxon>
        <taxon>Lamiaceae</taxon>
        <taxon>Nepetoideae</taxon>
        <taxon>Elsholtzieae</taxon>
        <taxon>Perilla</taxon>
    </lineage>
</organism>
<dbReference type="PANTHER" id="PTHR47723">
    <property type="entry name" value="OS05G0353850 PROTEIN"/>
    <property type="match status" value="1"/>
</dbReference>
<dbReference type="Pfam" id="PF13456">
    <property type="entry name" value="RVT_3"/>
    <property type="match status" value="1"/>
</dbReference>
<dbReference type="SUPFAM" id="SSF53098">
    <property type="entry name" value="Ribonuclease H-like"/>
    <property type="match status" value="1"/>
</dbReference>
<keyword evidence="3" id="KW-1185">Reference proteome</keyword>
<proteinExistence type="predicted"/>
<name>A0AAD4NXF6_PERFH</name>
<evidence type="ECO:0000259" key="1">
    <source>
        <dbReference type="Pfam" id="PF13456"/>
    </source>
</evidence>
<dbReference type="InterPro" id="IPR044730">
    <property type="entry name" value="RNase_H-like_dom_plant"/>
</dbReference>
<dbReference type="InterPro" id="IPR036397">
    <property type="entry name" value="RNaseH_sf"/>
</dbReference>
<accession>A0AAD4NXF6</accession>
<dbReference type="Proteomes" id="UP001190926">
    <property type="component" value="Unassembled WGS sequence"/>
</dbReference>
<dbReference type="AlphaFoldDB" id="A0AAD4NXF6"/>
<dbReference type="EMBL" id="SDAM02029563">
    <property type="protein sequence ID" value="KAH6756240.1"/>
    <property type="molecule type" value="Genomic_DNA"/>
</dbReference>
<dbReference type="GO" id="GO:0004523">
    <property type="term" value="F:RNA-DNA hybrid ribonuclease activity"/>
    <property type="evidence" value="ECO:0007669"/>
    <property type="project" value="InterPro"/>
</dbReference>
<evidence type="ECO:0000313" key="2">
    <source>
        <dbReference type="EMBL" id="KAH6756240.1"/>
    </source>
</evidence>
<gene>
    <name evidence="2" type="ORF">C2S53_003775</name>
</gene>
<dbReference type="GO" id="GO:0003676">
    <property type="term" value="F:nucleic acid binding"/>
    <property type="evidence" value="ECO:0007669"/>
    <property type="project" value="InterPro"/>
</dbReference>
<sequence length="131" mass="14968">MDRGQLVEARTVYREGVVASEFAEVIGIKKALSWIKARQWEKTILESDCLVAINAIRSNLFMRSPFGLVVEECRHLLHSMSNVSFLFVYRSANKVTHNFARVSCSFPDRCFNMENVPIELLSTLLDDCSSY</sequence>
<dbReference type="InterPro" id="IPR012337">
    <property type="entry name" value="RNaseH-like_sf"/>
</dbReference>
<dbReference type="InterPro" id="IPR002156">
    <property type="entry name" value="RNaseH_domain"/>
</dbReference>
<dbReference type="PANTHER" id="PTHR47723:SF19">
    <property type="entry name" value="POLYNUCLEOTIDYL TRANSFERASE, RIBONUCLEASE H-LIKE SUPERFAMILY PROTEIN"/>
    <property type="match status" value="1"/>
</dbReference>
<feature type="domain" description="RNase H type-1" evidence="1">
    <location>
        <begin position="16"/>
        <end position="101"/>
    </location>
</feature>
<protein>
    <recommendedName>
        <fullName evidence="1">RNase H type-1 domain-containing protein</fullName>
    </recommendedName>
</protein>
<dbReference type="CDD" id="cd06222">
    <property type="entry name" value="RNase_H_like"/>
    <property type="match status" value="1"/>
</dbReference>
<evidence type="ECO:0000313" key="3">
    <source>
        <dbReference type="Proteomes" id="UP001190926"/>
    </source>
</evidence>
<comment type="caution">
    <text evidence="2">The sequence shown here is derived from an EMBL/GenBank/DDBJ whole genome shotgun (WGS) entry which is preliminary data.</text>
</comment>
<dbReference type="Gene3D" id="3.30.420.10">
    <property type="entry name" value="Ribonuclease H-like superfamily/Ribonuclease H"/>
    <property type="match status" value="1"/>
</dbReference>
<dbReference type="InterPro" id="IPR053151">
    <property type="entry name" value="RNase_H-like"/>
</dbReference>
<reference evidence="2 3" key="1">
    <citation type="journal article" date="2021" name="Nat. Commun.">
        <title>Incipient diploidization of the medicinal plant Perilla within 10,000 years.</title>
        <authorList>
            <person name="Zhang Y."/>
            <person name="Shen Q."/>
            <person name="Leng L."/>
            <person name="Zhang D."/>
            <person name="Chen S."/>
            <person name="Shi Y."/>
            <person name="Ning Z."/>
            <person name="Chen S."/>
        </authorList>
    </citation>
    <scope>NUCLEOTIDE SEQUENCE [LARGE SCALE GENOMIC DNA]</scope>
    <source>
        <strain evidence="3">cv. PC099</strain>
    </source>
</reference>